<accession>A0A845FD79</accession>
<evidence type="ECO:0000256" key="1">
    <source>
        <dbReference type="SAM" id="Phobius"/>
    </source>
</evidence>
<reference evidence="2 3" key="1">
    <citation type="submission" date="2019-11" db="EMBL/GenBank/DDBJ databases">
        <title>Genome sequences of 17 halophilic strains isolated from different environments.</title>
        <authorList>
            <person name="Furrow R.E."/>
        </authorList>
    </citation>
    <scope>NUCLEOTIDE SEQUENCE [LARGE SCALE GENOMIC DNA]</scope>
    <source>
        <strain evidence="2 3">SL-4</strain>
    </source>
</reference>
<dbReference type="RefSeq" id="WP_160914394.1">
    <property type="nucleotide sequence ID" value="NZ_WMFA01000004.1"/>
</dbReference>
<proteinExistence type="predicted"/>
<name>A0A845FD79_9BACI</name>
<gene>
    <name evidence="2" type="ORF">GLW00_12075</name>
</gene>
<sequence length="59" mass="6704">MLSHIKFFFSMIVGLLLWNALFPSNNQAIVDILGISFLATFFKWLYEVAFEGAEGTEKS</sequence>
<organism evidence="2 3">
    <name type="scientific">Halobacillus litoralis</name>
    <dbReference type="NCBI Taxonomy" id="45668"/>
    <lineage>
        <taxon>Bacteria</taxon>
        <taxon>Bacillati</taxon>
        <taxon>Bacillota</taxon>
        <taxon>Bacilli</taxon>
        <taxon>Bacillales</taxon>
        <taxon>Bacillaceae</taxon>
        <taxon>Halobacillus</taxon>
    </lineage>
</organism>
<dbReference type="AlphaFoldDB" id="A0A845FD79"/>
<keyword evidence="1" id="KW-0472">Membrane</keyword>
<dbReference type="EMBL" id="WMFA01000004">
    <property type="protein sequence ID" value="MYL71596.1"/>
    <property type="molecule type" value="Genomic_DNA"/>
</dbReference>
<protein>
    <submittedName>
        <fullName evidence="2">Uncharacterized protein</fullName>
    </submittedName>
</protein>
<evidence type="ECO:0000313" key="2">
    <source>
        <dbReference type="EMBL" id="MYL71596.1"/>
    </source>
</evidence>
<dbReference type="Proteomes" id="UP000450457">
    <property type="component" value="Unassembled WGS sequence"/>
</dbReference>
<dbReference type="GeneID" id="78007741"/>
<feature type="transmembrane region" description="Helical" evidence="1">
    <location>
        <begin position="28"/>
        <end position="46"/>
    </location>
</feature>
<keyword evidence="1" id="KW-1133">Transmembrane helix</keyword>
<comment type="caution">
    <text evidence="2">The sequence shown here is derived from an EMBL/GenBank/DDBJ whole genome shotgun (WGS) entry which is preliminary data.</text>
</comment>
<keyword evidence="1" id="KW-0812">Transmembrane</keyword>
<feature type="transmembrane region" description="Helical" evidence="1">
    <location>
        <begin position="7"/>
        <end position="22"/>
    </location>
</feature>
<evidence type="ECO:0000313" key="3">
    <source>
        <dbReference type="Proteomes" id="UP000450457"/>
    </source>
</evidence>
<dbReference type="OrthoDB" id="9914495at2"/>